<dbReference type="AlphaFoldDB" id="A0A0A8ZVQ0"/>
<reference evidence="1" key="2">
    <citation type="journal article" date="2015" name="Data Brief">
        <title>Shoot transcriptome of the giant reed, Arundo donax.</title>
        <authorList>
            <person name="Barrero R.A."/>
            <person name="Guerrero F.D."/>
            <person name="Moolhuijzen P."/>
            <person name="Goolsby J.A."/>
            <person name="Tidwell J."/>
            <person name="Bellgard S.E."/>
            <person name="Bellgard M.I."/>
        </authorList>
    </citation>
    <scope>NUCLEOTIDE SEQUENCE</scope>
    <source>
        <tissue evidence="1">Shoot tissue taken approximately 20 cm above the soil surface</tissue>
    </source>
</reference>
<accession>A0A0A8ZVQ0</accession>
<proteinExistence type="predicted"/>
<sequence length="19" mass="2185">MQCPCMASEIKRKDTMQLA</sequence>
<dbReference type="EMBL" id="GBRH01257060">
    <property type="protein sequence ID" value="JAD40835.1"/>
    <property type="molecule type" value="Transcribed_RNA"/>
</dbReference>
<reference evidence="1" key="1">
    <citation type="submission" date="2014-09" db="EMBL/GenBank/DDBJ databases">
        <authorList>
            <person name="Magalhaes I.L.F."/>
            <person name="Oliveira U."/>
            <person name="Santos F.R."/>
            <person name="Vidigal T.H.D.A."/>
            <person name="Brescovit A.D."/>
            <person name="Santos A.J."/>
        </authorList>
    </citation>
    <scope>NUCLEOTIDE SEQUENCE</scope>
    <source>
        <tissue evidence="1">Shoot tissue taken approximately 20 cm above the soil surface</tissue>
    </source>
</reference>
<evidence type="ECO:0000313" key="1">
    <source>
        <dbReference type="EMBL" id="JAD40835.1"/>
    </source>
</evidence>
<name>A0A0A8ZVQ0_ARUDO</name>
<protein>
    <submittedName>
        <fullName evidence="1">Uncharacterized protein</fullName>
    </submittedName>
</protein>
<organism evidence="1">
    <name type="scientific">Arundo donax</name>
    <name type="common">Giant reed</name>
    <name type="synonym">Donax arundinaceus</name>
    <dbReference type="NCBI Taxonomy" id="35708"/>
    <lineage>
        <taxon>Eukaryota</taxon>
        <taxon>Viridiplantae</taxon>
        <taxon>Streptophyta</taxon>
        <taxon>Embryophyta</taxon>
        <taxon>Tracheophyta</taxon>
        <taxon>Spermatophyta</taxon>
        <taxon>Magnoliopsida</taxon>
        <taxon>Liliopsida</taxon>
        <taxon>Poales</taxon>
        <taxon>Poaceae</taxon>
        <taxon>PACMAD clade</taxon>
        <taxon>Arundinoideae</taxon>
        <taxon>Arundineae</taxon>
        <taxon>Arundo</taxon>
    </lineage>
</organism>